<dbReference type="InterPro" id="IPR013578">
    <property type="entry name" value="Peptidase_M16C_assoc"/>
</dbReference>
<dbReference type="Pfam" id="PF08367">
    <property type="entry name" value="M16C_assoc"/>
    <property type="match status" value="1"/>
</dbReference>
<evidence type="ECO:0000313" key="2">
    <source>
        <dbReference type="EMBL" id="ADZ83513.1"/>
    </source>
</evidence>
<protein>
    <submittedName>
        <fullName evidence="2">Peptidase M16C associated domain protein</fullName>
    </submittedName>
</protein>
<dbReference type="FunFam" id="3.30.830.10:FF:000034">
    <property type="entry name" value="presequence protease 1, chloroplastic/mitochondrial"/>
    <property type="match status" value="1"/>
</dbReference>
<dbReference type="SMART" id="SM01264">
    <property type="entry name" value="M16C_associated"/>
    <property type="match status" value="1"/>
</dbReference>
<dbReference type="eggNOG" id="COG1026">
    <property type="taxonomic scope" value="Bacteria"/>
</dbReference>
<keyword evidence="3" id="KW-1185">Reference proteome</keyword>
<dbReference type="InterPro" id="IPR011249">
    <property type="entry name" value="Metalloenz_LuxS/M16"/>
</dbReference>
<dbReference type="GO" id="GO:0046872">
    <property type="term" value="F:metal ion binding"/>
    <property type="evidence" value="ECO:0007669"/>
    <property type="project" value="InterPro"/>
</dbReference>
<name>F2JMJ5_CELLD</name>
<dbReference type="GO" id="GO:0016485">
    <property type="term" value="P:protein processing"/>
    <property type="evidence" value="ECO:0007669"/>
    <property type="project" value="TreeGrafter"/>
</dbReference>
<dbReference type="InterPro" id="IPR055130">
    <property type="entry name" value="PreP_C"/>
</dbReference>
<dbReference type="Proteomes" id="UP000008467">
    <property type="component" value="Chromosome"/>
</dbReference>
<dbReference type="Gene3D" id="3.30.830.10">
    <property type="entry name" value="Metalloenzyme, LuxS/M16 peptidase-like"/>
    <property type="match status" value="4"/>
</dbReference>
<reference evidence="2 3" key="1">
    <citation type="journal article" date="2011" name="J. Bacteriol.">
        <title>Complete genome sequence of the cellulose-degrading bacterium Cellulosilyticum lentocellum.</title>
        <authorList>
            <consortium name="US DOE Joint Genome Institute"/>
            <person name="Miller D.A."/>
            <person name="Suen G."/>
            <person name="Bruce D."/>
            <person name="Copeland A."/>
            <person name="Cheng J.F."/>
            <person name="Detter C."/>
            <person name="Goodwin L.A."/>
            <person name="Han C.S."/>
            <person name="Hauser L.J."/>
            <person name="Land M.L."/>
            <person name="Lapidus A."/>
            <person name="Lucas S."/>
            <person name="Meincke L."/>
            <person name="Pitluck S."/>
            <person name="Tapia R."/>
            <person name="Teshima H."/>
            <person name="Woyke T."/>
            <person name="Fox B.G."/>
            <person name="Angert E.R."/>
            <person name="Currie C.R."/>
        </authorList>
    </citation>
    <scope>NUCLEOTIDE SEQUENCE [LARGE SCALE GENOMIC DNA]</scope>
    <source>
        <strain evidence="3">ATCC 49066 / DSM 5427 / NCIMB 11756 / RHM5</strain>
    </source>
</reference>
<dbReference type="AlphaFoldDB" id="F2JMJ5"/>
<dbReference type="GO" id="GO:0004222">
    <property type="term" value="F:metalloendopeptidase activity"/>
    <property type="evidence" value="ECO:0007669"/>
    <property type="project" value="TreeGrafter"/>
</dbReference>
<dbReference type="PANTHER" id="PTHR43016:SF13">
    <property type="entry name" value="PRESEQUENCE PROTEASE, MITOCHONDRIAL"/>
    <property type="match status" value="1"/>
</dbReference>
<proteinExistence type="predicted"/>
<dbReference type="KEGG" id="cle:Clole_1790"/>
<dbReference type="SUPFAM" id="SSF63411">
    <property type="entry name" value="LuxS/MPP-like metallohydrolase"/>
    <property type="match status" value="4"/>
</dbReference>
<feature type="domain" description="Peptidase M16C associated" evidence="1">
    <location>
        <begin position="458"/>
        <end position="708"/>
    </location>
</feature>
<dbReference type="Pfam" id="PF22516">
    <property type="entry name" value="PreP_C"/>
    <property type="match status" value="1"/>
</dbReference>
<dbReference type="EMBL" id="CP002582">
    <property type="protein sequence ID" value="ADZ83513.1"/>
    <property type="molecule type" value="Genomic_DNA"/>
</dbReference>
<dbReference type="Pfam" id="PF00675">
    <property type="entry name" value="Peptidase_M16"/>
    <property type="match status" value="1"/>
</dbReference>
<sequence length="967" mass="110897">MAYPIKGYLLQQSEYIKEIDSEADIYIHEATKAKVLLIANKDPHKSFCIGFRTPPKDSTGVPHIIEHSVLCGSRKYPLKDPFVELAKGSLNTYLNAMTYPDKTLYPISSQNDKDFQNLMDVYLDAVFFPNIYKQKEILMQEGWRYHLEDAKAPIEYKGVVYNEMKGAFSSPEEIGFRLIKETLFPHTTYAHESGGAPAHIPDLSYEAFIDFHKSYYHPSNSYICLYGDMDPEKTLEYIDKEYLSKFSYLEIDSHIAEELAFKEVVTKTAYYSATPDKDNGLFLSYNFVVGDVGNRQLMLAMSILEYVLLDTPASPLKKALIAEGIGEDVYGAFQTHLKQPVFTIVGKNVAEDKKQRFYEVIHEVLEDLAKNGLPEHLLKGALQVKEFELREGDSSGYSKGLFYSLAAMKSWIYDASPFVYLKYEEELSALKTNLKNGYYEELIKQHILNNKHCAKVELYPKVGLEKEIEDAVTEKLAAYKASLSEKELQALIEATKHFNAFQMTPDAEGAAECIPLLQREDLRRKAKYPKYVVRKEQETDYVVTTVFTNKIAYVNWHISLIGIEDKHMPYLGMIVGMLGKLDTKHYTYEALSSHIDEHIGSMSYHIQALNDANQRDGYLPTFLIQSKALINEVSEQVRMMGEILQNTLFDNADRLLEIIREMKALMESAISSEGHRIAYSRLLAHLSSTELFEEKTKGITFYHFVCDIEKNWSSVKDQTISALKEAYGYLANKKRITVGLTVDEEEASQIIPIIQNQIDDLPEAKIEPLVMKFDITEEKEAMIYPSNVNYVAMGYNFKEQGYNYHGGMLMLKTVLSMDYLWSKVRVQNGAYGCFCDFRRSGNMFFVSYRDPNIDQTLELYKEIPSYLEVLQLSDRELLQYLIGTISQMDFPFTPATEGKTAQTYYLMGIKEHQLQQSRDELFATTNETLKQFAPLVKECLEKEYYCVFGNAQNVENAQTEFKDQTIV</sequence>
<evidence type="ECO:0000313" key="3">
    <source>
        <dbReference type="Proteomes" id="UP000008467"/>
    </source>
</evidence>
<accession>F2JMJ5</accession>
<dbReference type="STRING" id="642492.Clole_1790"/>
<dbReference type="Pfam" id="PF05193">
    <property type="entry name" value="Peptidase_M16_C"/>
    <property type="match status" value="1"/>
</dbReference>
<evidence type="ECO:0000259" key="1">
    <source>
        <dbReference type="SMART" id="SM01264"/>
    </source>
</evidence>
<dbReference type="PANTHER" id="PTHR43016">
    <property type="entry name" value="PRESEQUENCE PROTEASE"/>
    <property type="match status" value="1"/>
</dbReference>
<dbReference type="InterPro" id="IPR007863">
    <property type="entry name" value="Peptidase_M16_C"/>
</dbReference>
<gene>
    <name evidence="2" type="ordered locus">Clole_1790</name>
</gene>
<organism evidence="2 3">
    <name type="scientific">Cellulosilyticum lentocellum (strain ATCC 49066 / DSM 5427 / NCIMB 11756 / RHM5)</name>
    <name type="common">Clostridium lentocellum</name>
    <dbReference type="NCBI Taxonomy" id="642492"/>
    <lineage>
        <taxon>Bacteria</taxon>
        <taxon>Bacillati</taxon>
        <taxon>Bacillota</taxon>
        <taxon>Clostridia</taxon>
        <taxon>Lachnospirales</taxon>
        <taxon>Cellulosilyticaceae</taxon>
        <taxon>Cellulosilyticum</taxon>
    </lineage>
</organism>
<dbReference type="HOGENOM" id="CLU_009165_1_0_9"/>
<dbReference type="InterPro" id="IPR011765">
    <property type="entry name" value="Pept_M16_N"/>
</dbReference>
<dbReference type="RefSeq" id="WP_013656810.1">
    <property type="nucleotide sequence ID" value="NC_015275.1"/>
</dbReference>